<evidence type="ECO:0000256" key="1">
    <source>
        <dbReference type="ARBA" id="ARBA00022827"/>
    </source>
</evidence>
<organism evidence="4">
    <name type="scientific">Rhodopseudomonas palustris (strain BisB18)</name>
    <dbReference type="NCBI Taxonomy" id="316056"/>
    <lineage>
        <taxon>Bacteria</taxon>
        <taxon>Pseudomonadati</taxon>
        <taxon>Pseudomonadota</taxon>
        <taxon>Alphaproteobacteria</taxon>
        <taxon>Hyphomicrobiales</taxon>
        <taxon>Nitrobacteraceae</taxon>
        <taxon>Rhodopseudomonas</taxon>
    </lineage>
</organism>
<dbReference type="InterPro" id="IPR016169">
    <property type="entry name" value="FAD-bd_PCMH_sub2"/>
</dbReference>
<dbReference type="SUPFAM" id="SSF56176">
    <property type="entry name" value="FAD-binding/transporter-associated domain-like"/>
    <property type="match status" value="1"/>
</dbReference>
<dbReference type="InterPro" id="IPR036318">
    <property type="entry name" value="FAD-bd_PCMH-like_sf"/>
</dbReference>
<accession>Q20YP9</accession>
<dbReference type="EMBL" id="CP000301">
    <property type="protein sequence ID" value="ABD89737.1"/>
    <property type="molecule type" value="Genomic_DNA"/>
</dbReference>
<dbReference type="PROSITE" id="PS51387">
    <property type="entry name" value="FAD_PCMH"/>
    <property type="match status" value="1"/>
</dbReference>
<dbReference type="AlphaFoldDB" id="Q20YP9"/>
<keyword evidence="1" id="KW-0274">FAD</keyword>
<sequence length="464" mass="49304">MTAATTQLSLTGWGNTNPVDCRVTRPERFAEAVAAPAAFGEAGLIARGAGLAYGDAAVTRDGVVVNMTRLDRMLSFDVESGRLRAEAGVSLRDVLEVALPKGFFLPVTPGTCRATIGGAIACDVHGKNHHSAGSFGAHVEDILLLLANGEAVRCSRSQHGELFAATLGGMGLTGIILEATIELMRVGSNLIVARNQVTRDLDETLSVLATTDHAAYSVAWIDGSATGAKLGRGVVMIGDHASRERAEAAVPNGKLEFVRPPGWRLPTGLPSGLISPMVVRLANTALYHRYRSAGTGESLVPAHSYFYPLDSVANWNKLYGRRGFMEYQMVAPEDGAELTVRALLDRLHRSGLSSFFTSMKRMGPQGEGLLSFPMKGIAFSCDLPSGPAALRLFDDFDEITAAAGGRIYFAKDARASARHIKTFYPRLAEFQAVIGRVDPDGAFSSALSRRVGLANFRGASAGHG</sequence>
<dbReference type="GO" id="GO:0016020">
    <property type="term" value="C:membrane"/>
    <property type="evidence" value="ECO:0007669"/>
    <property type="project" value="InterPro"/>
</dbReference>
<dbReference type="GO" id="GO:0071949">
    <property type="term" value="F:FAD binding"/>
    <property type="evidence" value="ECO:0007669"/>
    <property type="project" value="InterPro"/>
</dbReference>
<evidence type="ECO:0000313" key="4">
    <source>
        <dbReference type="EMBL" id="ABD89737.1"/>
    </source>
</evidence>
<dbReference type="RefSeq" id="WP_011474618.1">
    <property type="nucleotide sequence ID" value="NC_007925.1"/>
</dbReference>
<dbReference type="PANTHER" id="PTHR43762">
    <property type="entry name" value="L-GULONOLACTONE OXIDASE"/>
    <property type="match status" value="1"/>
</dbReference>
<evidence type="ECO:0000259" key="3">
    <source>
        <dbReference type="PROSITE" id="PS51387"/>
    </source>
</evidence>
<dbReference type="PANTHER" id="PTHR43762:SF1">
    <property type="entry name" value="D-ARABINONO-1,4-LACTONE OXIDASE"/>
    <property type="match status" value="1"/>
</dbReference>
<dbReference type="InterPro" id="IPR016166">
    <property type="entry name" value="FAD-bd_PCMH"/>
</dbReference>
<dbReference type="OrthoDB" id="143770at2"/>
<proteinExistence type="predicted"/>
<reference evidence="4" key="1">
    <citation type="submission" date="2006-03" db="EMBL/GenBank/DDBJ databases">
        <title>Complete sequence of Rhodopseudomonas palustris BisB18.</title>
        <authorList>
            <consortium name="US DOE Joint Genome Institute"/>
            <person name="Copeland A."/>
            <person name="Lucas S."/>
            <person name="Lapidus A."/>
            <person name="Barry K."/>
            <person name="Detter J.C."/>
            <person name="Glavina del Rio T."/>
            <person name="Hammon N."/>
            <person name="Israni S."/>
            <person name="Dalin E."/>
            <person name="Tice H."/>
            <person name="Pitluck S."/>
            <person name="Chain P."/>
            <person name="Malfatti S."/>
            <person name="Shin M."/>
            <person name="Vergez L."/>
            <person name="Schmutz J."/>
            <person name="Larimer F."/>
            <person name="Land M."/>
            <person name="Hauser L."/>
            <person name="Pelletier D.A."/>
            <person name="Kyrpides N."/>
            <person name="Anderson I."/>
            <person name="Oda Y."/>
            <person name="Harwood C.S."/>
            <person name="Richardson P."/>
        </authorList>
    </citation>
    <scope>NUCLEOTIDE SEQUENCE [LARGE SCALE GENOMIC DNA]</scope>
    <source>
        <strain evidence="4">BisB18</strain>
    </source>
</reference>
<name>Q20YP9_RHOPB</name>
<dbReference type="GO" id="GO:0003885">
    <property type="term" value="F:D-arabinono-1,4-lactone oxidase activity"/>
    <property type="evidence" value="ECO:0007669"/>
    <property type="project" value="InterPro"/>
</dbReference>
<dbReference type="InterPro" id="IPR016171">
    <property type="entry name" value="Vanillyl_alc_oxidase_C-sub2"/>
</dbReference>
<feature type="domain" description="FAD-binding PCMH-type" evidence="3">
    <location>
        <begin position="16"/>
        <end position="186"/>
    </location>
</feature>
<dbReference type="Gene3D" id="1.10.45.10">
    <property type="entry name" value="Vanillyl-alcohol Oxidase, Chain A, domain 4"/>
    <property type="match status" value="1"/>
</dbReference>
<dbReference type="Pfam" id="PF01565">
    <property type="entry name" value="FAD_binding_4"/>
    <property type="match status" value="1"/>
</dbReference>
<dbReference type="HOGENOM" id="CLU_032465_0_0_5"/>
<dbReference type="Gene3D" id="3.30.465.10">
    <property type="match status" value="1"/>
</dbReference>
<dbReference type="Pfam" id="PF04030">
    <property type="entry name" value="ALO"/>
    <property type="match status" value="1"/>
</dbReference>
<keyword evidence="1" id="KW-0285">Flavoprotein</keyword>
<dbReference type="eggNOG" id="COG0277">
    <property type="taxonomic scope" value="Bacteria"/>
</dbReference>
<gene>
    <name evidence="4" type="ordered locus">RPC_4213</name>
</gene>
<dbReference type="InterPro" id="IPR007173">
    <property type="entry name" value="ALO_C"/>
</dbReference>
<dbReference type="InterPro" id="IPR006094">
    <property type="entry name" value="Oxid_FAD_bind_N"/>
</dbReference>
<dbReference type="InterPro" id="IPR010031">
    <property type="entry name" value="FAD_lactone_oxidase-like"/>
</dbReference>
<dbReference type="KEGG" id="rpc:RPC_4213"/>
<keyword evidence="2" id="KW-0560">Oxidoreductase</keyword>
<evidence type="ECO:0000256" key="2">
    <source>
        <dbReference type="ARBA" id="ARBA00023002"/>
    </source>
</evidence>
<dbReference type="STRING" id="316056.RPC_4213"/>
<protein>
    <submittedName>
        <fullName evidence="4">FAD linked oxidase-like</fullName>
    </submittedName>
</protein>